<accession>A0A7S0FV76</accession>
<evidence type="ECO:0000313" key="1">
    <source>
        <dbReference type="EMBL" id="CAD8382501.1"/>
    </source>
</evidence>
<organism evidence="1">
    <name type="scientific">Pyrodinium bahamense</name>
    <dbReference type="NCBI Taxonomy" id="73915"/>
    <lineage>
        <taxon>Eukaryota</taxon>
        <taxon>Sar</taxon>
        <taxon>Alveolata</taxon>
        <taxon>Dinophyceae</taxon>
        <taxon>Gonyaulacales</taxon>
        <taxon>Pyrocystaceae</taxon>
        <taxon>Pyrodinium</taxon>
    </lineage>
</organism>
<reference evidence="1" key="1">
    <citation type="submission" date="2021-01" db="EMBL/GenBank/DDBJ databases">
        <authorList>
            <person name="Corre E."/>
            <person name="Pelletier E."/>
            <person name="Niang G."/>
            <person name="Scheremetjew M."/>
            <person name="Finn R."/>
            <person name="Kale V."/>
            <person name="Holt S."/>
            <person name="Cochrane G."/>
            <person name="Meng A."/>
            <person name="Brown T."/>
            <person name="Cohen L."/>
        </authorList>
    </citation>
    <scope>NUCLEOTIDE SEQUENCE</scope>
    <source>
        <strain evidence="1">Pbaha01</strain>
    </source>
</reference>
<dbReference type="AlphaFoldDB" id="A0A7S0FV76"/>
<name>A0A7S0FV76_9DINO</name>
<protein>
    <submittedName>
        <fullName evidence="1">Uncharacterized protein</fullName>
    </submittedName>
</protein>
<gene>
    <name evidence="1" type="ORF">PBAH0796_LOCUS26189</name>
</gene>
<sequence length="140" mass="15076">MERGVFNPTGSWDSPSQPQALKDSWLRASSTRLYSDGGGDLSACSANARLCFSGACCVSLDPFLAGLLCCRCHRIPFSHPTAREDPSNPRATQSLLPLPLHIFVQERRPHVAAIGAHAGFKSGEASVRAAKDFKRCCTDS</sequence>
<proteinExistence type="predicted"/>
<dbReference type="EMBL" id="HBEG01042898">
    <property type="protein sequence ID" value="CAD8382501.1"/>
    <property type="molecule type" value="Transcribed_RNA"/>
</dbReference>